<dbReference type="SUPFAM" id="SSF56425">
    <property type="entry name" value="Succinate dehydrogenase/fumarate reductase flavoprotein, catalytic domain"/>
    <property type="match status" value="1"/>
</dbReference>
<dbReference type="PROSITE" id="PS00504">
    <property type="entry name" value="FRD_SDH_FAD_BINDING"/>
    <property type="match status" value="1"/>
</dbReference>
<feature type="active site" description="Proton acceptor" evidence="13">
    <location>
        <position position="298"/>
    </location>
</feature>
<dbReference type="EMBL" id="PUIB01000017">
    <property type="protein sequence ID" value="PQO34030.1"/>
    <property type="molecule type" value="Genomic_DNA"/>
</dbReference>
<dbReference type="InterPro" id="IPR015939">
    <property type="entry name" value="Fum_Rdtase/Succ_DH_flav-like_C"/>
</dbReference>
<evidence type="ECO:0000259" key="14">
    <source>
        <dbReference type="Pfam" id="PF00890"/>
    </source>
</evidence>
<evidence type="ECO:0000256" key="12">
    <source>
        <dbReference type="ARBA" id="ARBA00049220"/>
    </source>
</evidence>
<dbReference type="SUPFAM" id="SSF51905">
    <property type="entry name" value="FAD/NAD(P)-binding domain"/>
    <property type="match status" value="1"/>
</dbReference>
<evidence type="ECO:0000313" key="16">
    <source>
        <dbReference type="EMBL" id="PQO34030.1"/>
    </source>
</evidence>
<dbReference type="InterPro" id="IPR036188">
    <property type="entry name" value="FAD/NAD-bd_sf"/>
</dbReference>
<keyword evidence="10" id="KW-0560">Oxidoreductase</keyword>
<feature type="domain" description="Fumarate reductase/succinate dehydrogenase flavoprotein-like C-terminal" evidence="15">
    <location>
        <begin position="482"/>
        <end position="630"/>
    </location>
</feature>
<dbReference type="InterPro" id="IPR003953">
    <property type="entry name" value="FAD-dep_OxRdtase_2_FAD-bd"/>
</dbReference>
<dbReference type="Gene3D" id="3.50.50.60">
    <property type="entry name" value="FAD/NAD(P)-binding domain"/>
    <property type="match status" value="1"/>
</dbReference>
<evidence type="ECO:0000256" key="7">
    <source>
        <dbReference type="ARBA" id="ARBA00022630"/>
    </source>
</evidence>
<dbReference type="InterPro" id="IPR003952">
    <property type="entry name" value="FRD_SDH_FAD_BS"/>
</dbReference>
<dbReference type="InterPro" id="IPR030664">
    <property type="entry name" value="SdhA/FrdA/AprA"/>
</dbReference>
<dbReference type="AlphaFoldDB" id="A0A2S8FPT0"/>
<dbReference type="InterPro" id="IPR037099">
    <property type="entry name" value="Fum_R/Succ_DH_flav-like_C_sf"/>
</dbReference>
<evidence type="ECO:0000259" key="15">
    <source>
        <dbReference type="Pfam" id="PF02910"/>
    </source>
</evidence>
<dbReference type="GO" id="GO:0050660">
    <property type="term" value="F:flavin adenine dinucleotide binding"/>
    <property type="evidence" value="ECO:0007669"/>
    <property type="project" value="TreeGrafter"/>
</dbReference>
<dbReference type="PANTHER" id="PTHR11632">
    <property type="entry name" value="SUCCINATE DEHYDROGENASE 2 FLAVOPROTEIN SUBUNIT"/>
    <property type="match status" value="1"/>
</dbReference>
<dbReference type="NCBIfam" id="TIGR01811">
    <property type="entry name" value="sdhA_Bsu"/>
    <property type="match status" value="1"/>
</dbReference>
<dbReference type="GO" id="GO:0009061">
    <property type="term" value="P:anaerobic respiration"/>
    <property type="evidence" value="ECO:0007669"/>
    <property type="project" value="TreeGrafter"/>
</dbReference>
<evidence type="ECO:0000256" key="10">
    <source>
        <dbReference type="ARBA" id="ARBA00023002"/>
    </source>
</evidence>
<evidence type="ECO:0000256" key="1">
    <source>
        <dbReference type="ARBA" id="ARBA00001974"/>
    </source>
</evidence>
<gene>
    <name evidence="16" type="ORF">C5Y98_15545</name>
</gene>
<dbReference type="Pfam" id="PF02910">
    <property type="entry name" value="Succ_DH_flav_C"/>
    <property type="match status" value="1"/>
</dbReference>
<keyword evidence="11" id="KW-0472">Membrane</keyword>
<keyword evidence="9" id="KW-0249">Electron transport</keyword>
<dbReference type="RefSeq" id="WP_105355959.1">
    <property type="nucleotide sequence ID" value="NZ_PUIB01000017.1"/>
</dbReference>
<proteinExistence type="inferred from homology"/>
<evidence type="ECO:0000256" key="2">
    <source>
        <dbReference type="ARBA" id="ARBA00004515"/>
    </source>
</evidence>
<dbReference type="EC" id="1.3.5.1" evidence="4"/>
<dbReference type="PRINTS" id="PR00368">
    <property type="entry name" value="FADPNR"/>
</dbReference>
<evidence type="ECO:0000256" key="8">
    <source>
        <dbReference type="ARBA" id="ARBA00022827"/>
    </source>
</evidence>
<dbReference type="SUPFAM" id="SSF46977">
    <property type="entry name" value="Succinate dehydrogenase/fumarate reductase flavoprotein C-terminal domain"/>
    <property type="match status" value="1"/>
</dbReference>
<keyword evidence="8" id="KW-0274">FAD</keyword>
<protein>
    <recommendedName>
        <fullName evidence="4">succinate dehydrogenase</fullName>
        <ecNumber evidence="4">1.3.5.1</ecNumber>
    </recommendedName>
</protein>
<dbReference type="NCBIfam" id="NF006392">
    <property type="entry name" value="PRK08641.1"/>
    <property type="match status" value="1"/>
</dbReference>
<reference evidence="16 17" key="1">
    <citation type="submission" date="2018-02" db="EMBL/GenBank/DDBJ databases">
        <title>Comparative genomes isolates from brazilian mangrove.</title>
        <authorList>
            <person name="Araujo J.E."/>
            <person name="Taketani R.G."/>
            <person name="Silva M.C.P."/>
            <person name="Loureco M.V."/>
            <person name="Andreote F.D."/>
        </authorList>
    </citation>
    <scope>NUCLEOTIDE SEQUENCE [LARGE SCALE GENOMIC DNA]</scope>
    <source>
        <strain evidence="16 17">NAP PRIS-MGV</strain>
    </source>
</reference>
<evidence type="ECO:0000313" key="17">
    <source>
        <dbReference type="Proteomes" id="UP000239388"/>
    </source>
</evidence>
<dbReference type="PANTHER" id="PTHR11632:SF53">
    <property type="entry name" value="SUCCINATE DEHYDROGENASE FLAVOPROTEIN SUBUNIT"/>
    <property type="match status" value="1"/>
</dbReference>
<dbReference type="GO" id="GO:0005886">
    <property type="term" value="C:plasma membrane"/>
    <property type="evidence" value="ECO:0007669"/>
    <property type="project" value="UniProtKB-SubCell"/>
</dbReference>
<dbReference type="Gene3D" id="1.20.58.100">
    <property type="entry name" value="Fumarate reductase/succinate dehydrogenase flavoprotein-like, C-terminal domain"/>
    <property type="match status" value="1"/>
</dbReference>
<evidence type="ECO:0000256" key="6">
    <source>
        <dbReference type="ARBA" id="ARBA00022475"/>
    </source>
</evidence>
<evidence type="ECO:0000256" key="13">
    <source>
        <dbReference type="PIRSR" id="PIRSR630664-50"/>
    </source>
</evidence>
<comment type="catalytic activity">
    <reaction evidence="12">
        <text>a quinone + succinate = fumarate + a quinol</text>
        <dbReference type="Rhea" id="RHEA:40523"/>
        <dbReference type="ChEBI" id="CHEBI:24646"/>
        <dbReference type="ChEBI" id="CHEBI:29806"/>
        <dbReference type="ChEBI" id="CHEBI:30031"/>
        <dbReference type="ChEBI" id="CHEBI:132124"/>
        <dbReference type="EC" id="1.3.5.1"/>
    </reaction>
</comment>
<keyword evidence="7" id="KW-0285">Flavoprotein</keyword>
<evidence type="ECO:0000256" key="9">
    <source>
        <dbReference type="ARBA" id="ARBA00022982"/>
    </source>
</evidence>
<dbReference type="InterPro" id="IPR011280">
    <property type="entry name" value="Succ_DH/Fum_Rdt_flav_su"/>
</dbReference>
<evidence type="ECO:0000256" key="3">
    <source>
        <dbReference type="ARBA" id="ARBA00008040"/>
    </source>
</evidence>
<dbReference type="Gene3D" id="3.90.700.10">
    <property type="entry name" value="Succinate dehydrogenase/fumarate reductase flavoprotein, catalytic domain"/>
    <property type="match status" value="1"/>
</dbReference>
<comment type="cofactor">
    <cofactor evidence="1">
        <name>FAD</name>
        <dbReference type="ChEBI" id="CHEBI:57692"/>
    </cofactor>
</comment>
<name>A0A2S8FPT0_9BACT</name>
<dbReference type="GO" id="GO:0008177">
    <property type="term" value="F:succinate dehydrogenase (quinone) activity"/>
    <property type="evidence" value="ECO:0007669"/>
    <property type="project" value="UniProtKB-EC"/>
</dbReference>
<keyword evidence="6" id="KW-1003">Cell membrane</keyword>
<dbReference type="FunFam" id="3.90.700.10:FF:000004">
    <property type="entry name" value="Succinate dehydrogenase flavoprotein subunit"/>
    <property type="match status" value="1"/>
</dbReference>
<sequence>MAEKRVLVVGGGLAGLSATMKLAELGIKVDLMSLTPVKRSHSVCAQGGINSVNDATRQLGDDEYKHFDDTVYGGDFLNHQPPVYEMAMWAPKVIDLMDRLGVTFNRTQEGFLDRRRFGGTLYKRTAFAGATTGQQLLYALDEQVRRWEVEGLVKKYEMWDFLGPIMNDEGVCVGAVAQDLFSMEIRSFRADAVVIASGGSGLVYGRSTMSMTCNGSAASRCFQAGAKYGNAEFMQVHPTAIPGADKLRLMSESARGEGGRVWVPRKPHDPRVPKDIPESERYYFLEERYPEYGNLVPRDIATREIFDVCVNDGLSVEKDRQCVYLDLTHIEASELNRKLGGILDIYRKFQGVDPCYTPMRIFPAIHYCMGGLWTNYQKKESGGLVAGSPTNQATSIPNLYAIGEVDYHYHGANRLGANSLLSCIFSGLFVAPGLETLLDNMKPGASAADQPASIYEAAAKKQQERHDNLLKQSGDENPYLIHQELGNMMTSVATVVRVNSQLEEGIGKLADLKQRAWKCALSDTGNWSNQNVLFTKALQDMFPIAEAILKGALARDECRGAHYKPEFELPGLTAEDPVEHRRQAEEWCDKFEGNIEKFLKSSIATYDGDHVDINYEEVDTSIEPPRPRLYGLVGAEEISIVWNERKAKKKAAAQEAAATN</sequence>
<dbReference type="Pfam" id="PF00890">
    <property type="entry name" value="FAD_binding_2"/>
    <property type="match status" value="1"/>
</dbReference>
<organism evidence="16 17">
    <name type="scientific">Blastopirellula marina</name>
    <dbReference type="NCBI Taxonomy" id="124"/>
    <lineage>
        <taxon>Bacteria</taxon>
        <taxon>Pseudomonadati</taxon>
        <taxon>Planctomycetota</taxon>
        <taxon>Planctomycetia</taxon>
        <taxon>Pirellulales</taxon>
        <taxon>Pirellulaceae</taxon>
        <taxon>Blastopirellula</taxon>
    </lineage>
</organism>
<keyword evidence="5" id="KW-0813">Transport</keyword>
<accession>A0A2S8FPT0</accession>
<evidence type="ECO:0000256" key="4">
    <source>
        <dbReference type="ARBA" id="ARBA00012792"/>
    </source>
</evidence>
<dbReference type="Proteomes" id="UP000239388">
    <property type="component" value="Unassembled WGS sequence"/>
</dbReference>
<dbReference type="OrthoDB" id="9806724at2"/>
<dbReference type="GO" id="GO:0009055">
    <property type="term" value="F:electron transfer activity"/>
    <property type="evidence" value="ECO:0007669"/>
    <property type="project" value="TreeGrafter"/>
</dbReference>
<evidence type="ECO:0000256" key="11">
    <source>
        <dbReference type="ARBA" id="ARBA00023136"/>
    </source>
</evidence>
<feature type="domain" description="FAD-dependent oxidoreductase 2 FAD-binding" evidence="14">
    <location>
        <begin position="6"/>
        <end position="420"/>
    </location>
</feature>
<evidence type="ECO:0000256" key="5">
    <source>
        <dbReference type="ARBA" id="ARBA00022448"/>
    </source>
</evidence>
<comment type="similarity">
    <text evidence="3">Belongs to the FAD-dependent oxidoreductase 2 family. FRD/SDH subfamily.</text>
</comment>
<comment type="caution">
    <text evidence="16">The sequence shown here is derived from an EMBL/GenBank/DDBJ whole genome shotgun (WGS) entry which is preliminary data.</text>
</comment>
<comment type="subcellular location">
    <subcellularLocation>
        <location evidence="2">Cell inner membrane</location>
        <topology evidence="2">Peripheral membrane protein</topology>
        <orientation evidence="2">Cytoplasmic side</orientation>
    </subcellularLocation>
</comment>
<dbReference type="FunFam" id="3.50.50.60:FF:000009">
    <property type="entry name" value="Succinate dehydrogenase flavoprotein subunit"/>
    <property type="match status" value="1"/>
</dbReference>
<dbReference type="InterPro" id="IPR027477">
    <property type="entry name" value="Succ_DH/fumarate_Rdtase_cat_sf"/>
</dbReference>